<gene>
    <name evidence="1" type="ORF">ATANTOWER_020396</name>
</gene>
<keyword evidence="2" id="KW-1185">Reference proteome</keyword>
<evidence type="ECO:0000313" key="1">
    <source>
        <dbReference type="EMBL" id="MED6237185.1"/>
    </source>
</evidence>
<sequence length="172" mass="19415">MTSKQNDALRPSGAVCAPLRANTSRNSPKQAPSAPETIFIISVMLSVLIQPASAHPQCLDFEPPFKPQWHLEFCSQYEEFGCCDQRADNVIAERYWDIIEELETAGKELCEDMLKEIMCQVRLQMFVDPELQEAASQFWSEELVWKVWRSELMSLSEPGGQVAGNLGGPHQK</sequence>
<accession>A0ABU7AH41</accession>
<dbReference type="Proteomes" id="UP001345963">
    <property type="component" value="Unassembled WGS sequence"/>
</dbReference>
<organism evidence="1 2">
    <name type="scientific">Ataeniobius toweri</name>
    <dbReference type="NCBI Taxonomy" id="208326"/>
    <lineage>
        <taxon>Eukaryota</taxon>
        <taxon>Metazoa</taxon>
        <taxon>Chordata</taxon>
        <taxon>Craniata</taxon>
        <taxon>Vertebrata</taxon>
        <taxon>Euteleostomi</taxon>
        <taxon>Actinopterygii</taxon>
        <taxon>Neopterygii</taxon>
        <taxon>Teleostei</taxon>
        <taxon>Neoteleostei</taxon>
        <taxon>Acanthomorphata</taxon>
        <taxon>Ovalentaria</taxon>
        <taxon>Atherinomorphae</taxon>
        <taxon>Cyprinodontiformes</taxon>
        <taxon>Goodeidae</taxon>
        <taxon>Ataeniobius</taxon>
    </lineage>
</organism>
<evidence type="ECO:0000313" key="2">
    <source>
        <dbReference type="Proteomes" id="UP001345963"/>
    </source>
</evidence>
<reference evidence="1 2" key="1">
    <citation type="submission" date="2021-07" db="EMBL/GenBank/DDBJ databases">
        <authorList>
            <person name="Palmer J.M."/>
        </authorList>
    </citation>
    <scope>NUCLEOTIDE SEQUENCE [LARGE SCALE GENOMIC DNA]</scope>
    <source>
        <strain evidence="1 2">AT_MEX2019</strain>
        <tissue evidence="1">Muscle</tissue>
    </source>
</reference>
<name>A0ABU7AH41_9TELE</name>
<dbReference type="EMBL" id="JAHUTI010014160">
    <property type="protein sequence ID" value="MED6237185.1"/>
    <property type="molecule type" value="Genomic_DNA"/>
</dbReference>
<proteinExistence type="predicted"/>
<protein>
    <submittedName>
        <fullName evidence="1">Uncharacterized protein</fullName>
    </submittedName>
</protein>
<comment type="caution">
    <text evidence="1">The sequence shown here is derived from an EMBL/GenBank/DDBJ whole genome shotgun (WGS) entry which is preliminary data.</text>
</comment>